<evidence type="ECO:0000313" key="2">
    <source>
        <dbReference type="EMBL" id="KAL1021632.1"/>
    </source>
</evidence>
<dbReference type="Proteomes" id="UP001557470">
    <property type="component" value="Unassembled WGS sequence"/>
</dbReference>
<dbReference type="AlphaFoldDB" id="A0ABD0XMA6"/>
<proteinExistence type="predicted"/>
<evidence type="ECO:0000259" key="1">
    <source>
        <dbReference type="Pfam" id="PF00089"/>
    </source>
</evidence>
<evidence type="ECO:0000313" key="3">
    <source>
        <dbReference type="Proteomes" id="UP001557470"/>
    </source>
</evidence>
<sequence length="142" mass="15707">MLLKLDDNAVHPYATLPSTNNCVKPKNSQIIRFAGLKISTINQNTKKEEINDSDKLLCGELDVTDCNLDYNIGNNFYNHLMIICGKRKDVDACQGDSGGGMLDNANVLHGVLVTIGSKVCQSPVHFMDICSYRTWISKITNN</sequence>
<dbReference type="InterPro" id="IPR001254">
    <property type="entry name" value="Trypsin_dom"/>
</dbReference>
<dbReference type="Pfam" id="PF00089">
    <property type="entry name" value="Trypsin"/>
    <property type="match status" value="1"/>
</dbReference>
<reference evidence="2 3" key="1">
    <citation type="submission" date="2024-06" db="EMBL/GenBank/DDBJ databases">
        <authorList>
            <person name="Pan Q."/>
            <person name="Wen M."/>
            <person name="Jouanno E."/>
            <person name="Zahm M."/>
            <person name="Klopp C."/>
            <person name="Cabau C."/>
            <person name="Louis A."/>
            <person name="Berthelot C."/>
            <person name="Parey E."/>
            <person name="Roest Crollius H."/>
            <person name="Montfort J."/>
            <person name="Robinson-Rechavi M."/>
            <person name="Bouchez O."/>
            <person name="Lampietro C."/>
            <person name="Lopez Roques C."/>
            <person name="Donnadieu C."/>
            <person name="Postlethwait J."/>
            <person name="Bobe J."/>
            <person name="Verreycken H."/>
            <person name="Guiguen Y."/>
        </authorList>
    </citation>
    <scope>NUCLEOTIDE SEQUENCE [LARGE SCALE GENOMIC DNA]</scope>
    <source>
        <strain evidence="2">Up_M1</strain>
        <tissue evidence="2">Testis</tissue>
    </source>
</reference>
<keyword evidence="3" id="KW-1185">Reference proteome</keyword>
<dbReference type="InterPro" id="IPR043504">
    <property type="entry name" value="Peptidase_S1_PA_chymotrypsin"/>
</dbReference>
<organism evidence="2 3">
    <name type="scientific">Umbra pygmaea</name>
    <name type="common">Eastern mudminnow</name>
    <dbReference type="NCBI Taxonomy" id="75934"/>
    <lineage>
        <taxon>Eukaryota</taxon>
        <taxon>Metazoa</taxon>
        <taxon>Chordata</taxon>
        <taxon>Craniata</taxon>
        <taxon>Vertebrata</taxon>
        <taxon>Euteleostomi</taxon>
        <taxon>Actinopterygii</taxon>
        <taxon>Neopterygii</taxon>
        <taxon>Teleostei</taxon>
        <taxon>Protacanthopterygii</taxon>
        <taxon>Esociformes</taxon>
        <taxon>Umbridae</taxon>
        <taxon>Umbra</taxon>
    </lineage>
</organism>
<name>A0ABD0XMA6_UMBPY</name>
<dbReference type="EMBL" id="JAGEUA010000001">
    <property type="protein sequence ID" value="KAL1021632.1"/>
    <property type="molecule type" value="Genomic_DNA"/>
</dbReference>
<dbReference type="Gene3D" id="2.40.10.10">
    <property type="entry name" value="Trypsin-like serine proteases"/>
    <property type="match status" value="1"/>
</dbReference>
<feature type="domain" description="Peptidase S1" evidence="1">
    <location>
        <begin position="48"/>
        <end position="136"/>
    </location>
</feature>
<gene>
    <name evidence="2" type="ORF">UPYG_G00015860</name>
</gene>
<protein>
    <recommendedName>
        <fullName evidence="1">Peptidase S1 domain-containing protein</fullName>
    </recommendedName>
</protein>
<dbReference type="InterPro" id="IPR009003">
    <property type="entry name" value="Peptidase_S1_PA"/>
</dbReference>
<dbReference type="SUPFAM" id="SSF50494">
    <property type="entry name" value="Trypsin-like serine proteases"/>
    <property type="match status" value="1"/>
</dbReference>
<accession>A0ABD0XMA6</accession>
<comment type="caution">
    <text evidence="2">The sequence shown here is derived from an EMBL/GenBank/DDBJ whole genome shotgun (WGS) entry which is preliminary data.</text>
</comment>